<feature type="transmembrane region" description="Helical" evidence="1">
    <location>
        <begin position="228"/>
        <end position="249"/>
    </location>
</feature>
<reference evidence="2" key="1">
    <citation type="journal article" date="2014" name="Front. Microbiol.">
        <title>High frequency of phylogenetically diverse reductive dehalogenase-homologous genes in deep subseafloor sedimentary metagenomes.</title>
        <authorList>
            <person name="Kawai M."/>
            <person name="Futagami T."/>
            <person name="Toyoda A."/>
            <person name="Takaki Y."/>
            <person name="Nishi S."/>
            <person name="Hori S."/>
            <person name="Arai W."/>
            <person name="Tsubouchi T."/>
            <person name="Morono Y."/>
            <person name="Uchiyama I."/>
            <person name="Ito T."/>
            <person name="Fujiyama A."/>
            <person name="Inagaki F."/>
            <person name="Takami H."/>
        </authorList>
    </citation>
    <scope>NUCLEOTIDE SEQUENCE</scope>
    <source>
        <strain evidence="2">Expedition CK06-06</strain>
    </source>
</reference>
<dbReference type="SUPFAM" id="SSF53807">
    <property type="entry name" value="Helical backbone' metal receptor"/>
    <property type="match status" value="1"/>
</dbReference>
<evidence type="ECO:0000313" key="2">
    <source>
        <dbReference type="EMBL" id="GAG92183.1"/>
    </source>
</evidence>
<organism evidence="2">
    <name type="scientific">marine sediment metagenome</name>
    <dbReference type="NCBI Taxonomy" id="412755"/>
    <lineage>
        <taxon>unclassified sequences</taxon>
        <taxon>metagenomes</taxon>
        <taxon>ecological metagenomes</taxon>
    </lineage>
</organism>
<dbReference type="InterPro" id="IPR050492">
    <property type="entry name" value="Bact_metal-bind_prot9"/>
</dbReference>
<protein>
    <recommendedName>
        <fullName evidence="3">Zinc ABC transporter substrate-binding protein</fullName>
    </recommendedName>
</protein>
<dbReference type="GO" id="GO:0046872">
    <property type="term" value="F:metal ion binding"/>
    <property type="evidence" value="ECO:0007669"/>
    <property type="project" value="InterPro"/>
</dbReference>
<dbReference type="EMBL" id="BART01028689">
    <property type="protein sequence ID" value="GAG92183.1"/>
    <property type="molecule type" value="Genomic_DNA"/>
</dbReference>
<sequence>ADIIFRLGIADLEPWWRSGWEDSLVVKLVDPLMLKIDPLLGFANPHVWMDPNNIINFTNKINNSLWDNEPLQSNKWIFSNNTETYLNTLDLLLVEINNAKSIFQGMKLVVNHPSFFYLFQESLLNVSRVATIEKGEGQEPSAKDMANVITLMKQQNCHLIVTNPQRETENIYEIARETNSKIAILTPLLNVDVKWNGDDVTIENYTQMIEYDIWALAHPLDPPPILDLWLIILIIGISVAIIFIIGIILRRRR</sequence>
<dbReference type="PANTHER" id="PTHR42953">
    <property type="entry name" value="HIGH-AFFINITY ZINC UPTAKE SYSTEM PROTEIN ZNUA-RELATED"/>
    <property type="match status" value="1"/>
</dbReference>
<keyword evidence="1" id="KW-0812">Transmembrane</keyword>
<gene>
    <name evidence="2" type="ORF">S01H4_50517</name>
</gene>
<dbReference type="GO" id="GO:0030001">
    <property type="term" value="P:metal ion transport"/>
    <property type="evidence" value="ECO:0007669"/>
    <property type="project" value="InterPro"/>
</dbReference>
<feature type="non-terminal residue" evidence="2">
    <location>
        <position position="1"/>
    </location>
</feature>
<accession>X1C710</accession>
<proteinExistence type="predicted"/>
<keyword evidence="1" id="KW-1133">Transmembrane helix</keyword>
<evidence type="ECO:0000256" key="1">
    <source>
        <dbReference type="SAM" id="Phobius"/>
    </source>
</evidence>
<name>X1C710_9ZZZZ</name>
<evidence type="ECO:0008006" key="3">
    <source>
        <dbReference type="Google" id="ProtNLM"/>
    </source>
</evidence>
<keyword evidence="1" id="KW-0472">Membrane</keyword>
<dbReference type="AlphaFoldDB" id="X1C710"/>
<dbReference type="InterPro" id="IPR006127">
    <property type="entry name" value="ZnuA-like"/>
</dbReference>
<dbReference type="Gene3D" id="3.40.50.1980">
    <property type="entry name" value="Nitrogenase molybdenum iron protein domain"/>
    <property type="match status" value="2"/>
</dbReference>
<comment type="caution">
    <text evidence="2">The sequence shown here is derived from an EMBL/GenBank/DDBJ whole genome shotgun (WGS) entry which is preliminary data.</text>
</comment>
<dbReference type="Pfam" id="PF01297">
    <property type="entry name" value="ZnuA"/>
    <property type="match status" value="1"/>
</dbReference>